<accession>A0A481YUV1</accession>
<proteinExistence type="predicted"/>
<protein>
    <submittedName>
        <fullName evidence="2">Restriction endonuclease</fullName>
    </submittedName>
</protein>
<dbReference type="Pfam" id="PF24308">
    <property type="entry name" value="DUF7487"/>
    <property type="match status" value="1"/>
</dbReference>
<gene>
    <name evidence="2" type="ORF">LCMAC102_00810</name>
</gene>
<sequence>MPSKINYKDIKNSFERSGCELLTLENDYTNSKTRLKWKCSCGNLQESTFGAKRKALTNKTYKIMCRSCGIKQTKQAPTYKNFCEMLEKEGWEMLSSLSEYQNTKTLMRVQTSLGDEMMTSYNRFHQGHRSKTDVHRGSRHSQEKITQDFREKGFELLDTYINKSTPLQYKCRCGNVAKIRYENLKRNKTGCGNCALQNRRVDWDMLEEKFERAGCTLITTQEEYINNHRPLDYVCFCGDLGRTTWKLFSKGVRCEECGKKKRCITNLKKYKAENVFASEHGKKKVKEYWETNYGVSHNMKLDKYKEKAKDTSIKNHGVPYVFATEDVRKRALEAHIKKYGAAPGFVPEIAEKQKATTRERLGVDRPFQSSDIQTKVKEIILEKYGSEYYVQSEDYTKKMIEKYGVPYPMQNPEILKKCLRSAFSTKEYCFKSGQIVLIQGFEGLCLDNLLEDGVEEKDIVVGLDNIPIISYFYDDKMRKYFPDIHIPSQNRLIEVKSLYIYNLDPERNQEKWRAASEEGYNFEVYIYDYKKRLREVRYYIKGDTILRFHY</sequence>
<dbReference type="InterPro" id="IPR055910">
    <property type="entry name" value="DUF7487"/>
</dbReference>
<evidence type="ECO:0000313" key="2">
    <source>
        <dbReference type="EMBL" id="QBK86286.1"/>
    </source>
</evidence>
<dbReference type="GO" id="GO:0004519">
    <property type="term" value="F:endonuclease activity"/>
    <property type="evidence" value="ECO:0007669"/>
    <property type="project" value="UniProtKB-KW"/>
</dbReference>
<keyword evidence="2" id="KW-0540">Nuclease</keyword>
<keyword evidence="2" id="KW-0255">Endonuclease</keyword>
<feature type="domain" description="DUF7487" evidence="1">
    <location>
        <begin position="337"/>
        <end position="520"/>
    </location>
</feature>
<dbReference type="EMBL" id="MK500334">
    <property type="protein sequence ID" value="QBK86286.1"/>
    <property type="molecule type" value="Genomic_DNA"/>
</dbReference>
<name>A0A481YUV1_9VIRU</name>
<reference evidence="2" key="1">
    <citation type="journal article" date="2019" name="MBio">
        <title>Virus Genomes from Deep Sea Sediments Expand the Ocean Megavirome and Support Independent Origins of Viral Gigantism.</title>
        <authorList>
            <person name="Backstrom D."/>
            <person name="Yutin N."/>
            <person name="Jorgensen S.L."/>
            <person name="Dharamshi J."/>
            <person name="Homa F."/>
            <person name="Zaremba-Niedwiedzka K."/>
            <person name="Spang A."/>
            <person name="Wolf Y.I."/>
            <person name="Koonin E.V."/>
            <person name="Ettema T.J."/>
        </authorList>
    </citation>
    <scope>NUCLEOTIDE SEQUENCE</scope>
</reference>
<evidence type="ECO:0000259" key="1">
    <source>
        <dbReference type="Pfam" id="PF24308"/>
    </source>
</evidence>
<organism evidence="2">
    <name type="scientific">Marseillevirus LCMAC102</name>
    <dbReference type="NCBI Taxonomy" id="2506603"/>
    <lineage>
        <taxon>Viruses</taxon>
        <taxon>Varidnaviria</taxon>
        <taxon>Bamfordvirae</taxon>
        <taxon>Nucleocytoviricota</taxon>
        <taxon>Megaviricetes</taxon>
        <taxon>Pimascovirales</taxon>
        <taxon>Pimascovirales incertae sedis</taxon>
        <taxon>Marseilleviridae</taxon>
    </lineage>
</organism>
<keyword evidence="2" id="KW-0378">Hydrolase</keyword>